<dbReference type="InterPro" id="IPR006531">
    <property type="entry name" value="Gp5/Vgr_OB"/>
</dbReference>
<comment type="caution">
    <text evidence="2">The sequence shown here is derived from an EMBL/GenBank/DDBJ whole genome shotgun (WGS) entry which is preliminary data.</text>
</comment>
<dbReference type="Gene3D" id="2.40.50.230">
    <property type="entry name" value="Gp5 N-terminal domain"/>
    <property type="match status" value="1"/>
</dbReference>
<feature type="domain" description="Gp5/Type VI secretion system Vgr protein OB-fold" evidence="1">
    <location>
        <begin position="377"/>
        <end position="450"/>
    </location>
</feature>
<dbReference type="SUPFAM" id="SSF69255">
    <property type="entry name" value="gp5 N-terminal domain-like"/>
    <property type="match status" value="1"/>
</dbReference>
<evidence type="ECO:0000259" key="1">
    <source>
        <dbReference type="Pfam" id="PF04717"/>
    </source>
</evidence>
<sequence>MTRTERNPLEGAVSSLYLNIDGKDMDRALFELIDEISVDSSLQLPDVATVTFRDPMANLVDDEQLKLGSKIKVIAQVQGNKETVFDGEVVEIEPRFTKATQQLRLRAFDRLHRLARGTHTRSFQNVSDMDLVKKLAGEVGMSARTGPSGVVHPYVLQHNQTNLAFLRERTARLGYILYADGTTLYCEPLRGQEPIELTWGDNLLEFMPRLTSMRQTTRTTVRSWDPRQKRAVVGQANKGKGKAQVQEHTQSEQVSQQAFNMEAPETTSALIVRDQGYAAAIAEAQRNQISEHLLEAQGTSAGYPRLTAGNVLKIGNVGRRFSGDYIASSVRHLYRNGEGYSTEFVVSGSRADSLATLIGAAAGHHERPYTPVPGLMIGIVTNNEDPDGQGRVKVKLPALNEEDETDWARVVNIGGGASRGTQVLPEVNDEVLVGFEHDDIHHPYVLGGLWNGRDKPPYSTGQAVKNGKVIKRTFRTRLGHELSYDDPEGNGPPLILLRSSKKHELTLNDDKKQPHMKLRTTAGQQVILTDGSSPSIVIQDKSGNEITINTQGNTIRISSRGRIELKATTGVSIDGGGGNVDIRGVMVNLN</sequence>
<accession>A0ABV8XRX9</accession>
<keyword evidence="3" id="KW-1185">Reference proteome</keyword>
<reference evidence="3" key="1">
    <citation type="journal article" date="2019" name="Int. J. Syst. Evol. Microbiol.">
        <title>The Global Catalogue of Microorganisms (GCM) 10K type strain sequencing project: providing services to taxonomists for standard genome sequencing and annotation.</title>
        <authorList>
            <consortium name="The Broad Institute Genomics Platform"/>
            <consortium name="The Broad Institute Genome Sequencing Center for Infectious Disease"/>
            <person name="Wu L."/>
            <person name="Ma J."/>
        </authorList>
    </citation>
    <scope>NUCLEOTIDE SEQUENCE [LARGE SCALE GENOMIC DNA]</scope>
    <source>
        <strain evidence="3">CCUG 56029</strain>
    </source>
</reference>
<dbReference type="Pfam" id="PF04717">
    <property type="entry name" value="Phage_base_V"/>
    <property type="match status" value="1"/>
</dbReference>
<dbReference type="Proteomes" id="UP001595998">
    <property type="component" value="Unassembled WGS sequence"/>
</dbReference>
<evidence type="ECO:0000313" key="3">
    <source>
        <dbReference type="Proteomes" id="UP001595998"/>
    </source>
</evidence>
<evidence type="ECO:0000313" key="2">
    <source>
        <dbReference type="EMBL" id="MFC4427634.1"/>
    </source>
</evidence>
<protein>
    <submittedName>
        <fullName evidence="2">VgrG-related protein</fullName>
    </submittedName>
</protein>
<dbReference type="RefSeq" id="WP_380041316.1">
    <property type="nucleotide sequence ID" value="NZ_JBHSEH010000023.1"/>
</dbReference>
<dbReference type="InterPro" id="IPR047702">
    <property type="entry name" value="VgrG-rel"/>
</dbReference>
<dbReference type="Gene3D" id="3.55.50.10">
    <property type="entry name" value="Baseplate protein-like domains"/>
    <property type="match status" value="1"/>
</dbReference>
<dbReference type="SUPFAM" id="SSF69279">
    <property type="entry name" value="Phage tail proteins"/>
    <property type="match status" value="1"/>
</dbReference>
<dbReference type="InterPro" id="IPR037026">
    <property type="entry name" value="Vgr_OB-fold_dom_sf"/>
</dbReference>
<dbReference type="Pfam" id="PF05954">
    <property type="entry name" value="Phage_GPD"/>
    <property type="match status" value="1"/>
</dbReference>
<dbReference type="Gene3D" id="4.10.220.110">
    <property type="match status" value="1"/>
</dbReference>
<organism evidence="2 3">
    <name type="scientific">Deinococcus navajonensis</name>
    <dbReference type="NCBI Taxonomy" id="309884"/>
    <lineage>
        <taxon>Bacteria</taxon>
        <taxon>Thermotogati</taxon>
        <taxon>Deinococcota</taxon>
        <taxon>Deinococci</taxon>
        <taxon>Deinococcales</taxon>
        <taxon>Deinococcaceae</taxon>
        <taxon>Deinococcus</taxon>
    </lineage>
</organism>
<dbReference type="Gene3D" id="2.30.110.50">
    <property type="match status" value="1"/>
</dbReference>
<dbReference type="EMBL" id="JBHSEH010000023">
    <property type="protein sequence ID" value="MFC4427634.1"/>
    <property type="molecule type" value="Genomic_DNA"/>
</dbReference>
<gene>
    <name evidence="2" type="ORF">ACFOZ9_15555</name>
</gene>
<proteinExistence type="predicted"/>
<dbReference type="NCBIfam" id="NF033848">
    <property type="entry name" value="VgrG_rel"/>
    <property type="match status" value="1"/>
</dbReference>
<name>A0ABV8XRX9_9DEIO</name>